<reference evidence="1 2" key="1">
    <citation type="submission" date="2014-04" db="EMBL/GenBank/DDBJ databases">
        <title>Genome evolution of avian class.</title>
        <authorList>
            <person name="Zhang G."/>
            <person name="Li C."/>
        </authorList>
    </citation>
    <scope>NUCLEOTIDE SEQUENCE [LARGE SCALE GENOMIC DNA]</scope>
    <source>
        <strain evidence="1">BGI_N302</strain>
    </source>
</reference>
<organism evidence="1 2">
    <name type="scientific">Corvus brachyrhynchos</name>
    <name type="common">American crow</name>
    <dbReference type="NCBI Taxonomy" id="85066"/>
    <lineage>
        <taxon>Eukaryota</taxon>
        <taxon>Metazoa</taxon>
        <taxon>Chordata</taxon>
        <taxon>Craniata</taxon>
        <taxon>Vertebrata</taxon>
        <taxon>Euteleostomi</taxon>
        <taxon>Archelosauria</taxon>
        <taxon>Archosauria</taxon>
        <taxon>Dinosauria</taxon>
        <taxon>Saurischia</taxon>
        <taxon>Theropoda</taxon>
        <taxon>Coelurosauria</taxon>
        <taxon>Aves</taxon>
        <taxon>Neognathae</taxon>
        <taxon>Neoaves</taxon>
        <taxon>Telluraves</taxon>
        <taxon>Australaves</taxon>
        <taxon>Passeriformes</taxon>
        <taxon>Corvoidea</taxon>
        <taxon>Corvidae</taxon>
        <taxon>Corvus</taxon>
    </lineage>
</organism>
<gene>
    <name evidence="1" type="ORF">N302_07838</name>
</gene>
<evidence type="ECO:0000313" key="2">
    <source>
        <dbReference type="Proteomes" id="UP000052976"/>
    </source>
</evidence>
<sequence>NGFKLREGRFVLDIRRKFFTVRVVRHWNRLSKKAVNAPSLEVFKARLDVALSNLV</sequence>
<name>A0A091ELI6_CORBR</name>
<protein>
    <recommendedName>
        <fullName evidence="3">Nidogen G2 beta-barrel domain-containing protein</fullName>
    </recommendedName>
</protein>
<evidence type="ECO:0000313" key="1">
    <source>
        <dbReference type="EMBL" id="KFO57224.1"/>
    </source>
</evidence>
<dbReference type="AlphaFoldDB" id="A0A091ELI6"/>
<feature type="non-terminal residue" evidence="1">
    <location>
        <position position="55"/>
    </location>
</feature>
<feature type="non-terminal residue" evidence="1">
    <location>
        <position position="1"/>
    </location>
</feature>
<dbReference type="EMBL" id="KK718509">
    <property type="protein sequence ID" value="KFO57224.1"/>
    <property type="molecule type" value="Genomic_DNA"/>
</dbReference>
<evidence type="ECO:0008006" key="3">
    <source>
        <dbReference type="Google" id="ProtNLM"/>
    </source>
</evidence>
<accession>A0A091ELI6</accession>
<keyword evidence="2" id="KW-1185">Reference proteome</keyword>
<proteinExistence type="predicted"/>
<dbReference type="Proteomes" id="UP000052976">
    <property type="component" value="Unassembled WGS sequence"/>
</dbReference>